<dbReference type="EMBL" id="OZ021741">
    <property type="protein sequence ID" value="CAK9326103.1"/>
    <property type="molecule type" value="Genomic_DNA"/>
</dbReference>
<dbReference type="PANTHER" id="PTHR23024:SF609">
    <property type="entry name" value="CARBOXYLESTERASE 18-RELATED"/>
    <property type="match status" value="1"/>
</dbReference>
<dbReference type="SUPFAM" id="SSF53474">
    <property type="entry name" value="alpha/beta-Hydrolases"/>
    <property type="match status" value="1"/>
</dbReference>
<dbReference type="InterPro" id="IPR029058">
    <property type="entry name" value="AB_hydrolase_fold"/>
</dbReference>
<sequence>MASTGDTQSPSSPPNLPWKRKLANLFTSILFRQAFRSDFTVNRRLLRLLDRKVPPSTSRGVAAFDTTVDSSSSDLWIRVYNPLTFSDSDSHPLPVIIYFHGGGFVFGSADTPPIDTFCRDFAREIGAIVISVNYRLAPEHRFPSQFDDGFQVLKAIDEGVISETLPESADLRRCFIAGESAGGNIAHHVMVRAAEYQFKRVKIAGLILIQPFLGGEERRDSELRFGSGYGMTLEMADWFWKAWLPVGSNRDHPAANVVLSNISGLKFPPALVVIGGLDLLRDRNKEYCEWLEKSGQEVRVVEYPNGTHGFCWNPDLPEYSMLMQHAKEFTKTFS</sequence>
<name>A0ABP0YZZ2_9ROSI</name>
<dbReference type="InterPro" id="IPR050466">
    <property type="entry name" value="Carboxylest/Gibb_receptor"/>
</dbReference>
<evidence type="ECO:0000313" key="3">
    <source>
        <dbReference type="EMBL" id="CAK9326103.1"/>
    </source>
</evidence>
<comment type="similarity">
    <text evidence="1">Belongs to the 'GDXG' lipolytic enzyme family.</text>
</comment>
<proteinExistence type="inferred from homology"/>
<organism evidence="3 4">
    <name type="scientific">Citrullus colocynthis</name>
    <name type="common">colocynth</name>
    <dbReference type="NCBI Taxonomy" id="252529"/>
    <lineage>
        <taxon>Eukaryota</taxon>
        <taxon>Viridiplantae</taxon>
        <taxon>Streptophyta</taxon>
        <taxon>Embryophyta</taxon>
        <taxon>Tracheophyta</taxon>
        <taxon>Spermatophyta</taxon>
        <taxon>Magnoliopsida</taxon>
        <taxon>eudicotyledons</taxon>
        <taxon>Gunneridae</taxon>
        <taxon>Pentapetalae</taxon>
        <taxon>rosids</taxon>
        <taxon>fabids</taxon>
        <taxon>Cucurbitales</taxon>
        <taxon>Cucurbitaceae</taxon>
        <taxon>Benincaseae</taxon>
        <taxon>Citrullus</taxon>
    </lineage>
</organism>
<accession>A0ABP0YZZ2</accession>
<dbReference type="InterPro" id="IPR013094">
    <property type="entry name" value="AB_hydrolase_3"/>
</dbReference>
<feature type="domain" description="Alpha/beta hydrolase fold-3" evidence="2">
    <location>
        <begin position="96"/>
        <end position="311"/>
    </location>
</feature>
<dbReference type="Proteomes" id="UP001642487">
    <property type="component" value="Chromosome 7"/>
</dbReference>
<dbReference type="Pfam" id="PF07859">
    <property type="entry name" value="Abhydrolase_3"/>
    <property type="match status" value="1"/>
</dbReference>
<reference evidence="3 4" key="1">
    <citation type="submission" date="2024-03" db="EMBL/GenBank/DDBJ databases">
        <authorList>
            <person name="Gkanogiannis A."/>
            <person name="Becerra Lopez-Lavalle L."/>
        </authorList>
    </citation>
    <scope>NUCLEOTIDE SEQUENCE [LARGE SCALE GENOMIC DNA]</scope>
</reference>
<keyword evidence="4" id="KW-1185">Reference proteome</keyword>
<protein>
    <recommendedName>
        <fullName evidence="2">Alpha/beta hydrolase fold-3 domain-containing protein</fullName>
    </recommendedName>
</protein>
<evidence type="ECO:0000313" key="4">
    <source>
        <dbReference type="Proteomes" id="UP001642487"/>
    </source>
</evidence>
<gene>
    <name evidence="3" type="ORF">CITCOLO1_LOCUS18441</name>
</gene>
<evidence type="ECO:0000256" key="1">
    <source>
        <dbReference type="ARBA" id="ARBA00010515"/>
    </source>
</evidence>
<dbReference type="PANTHER" id="PTHR23024">
    <property type="entry name" value="ARYLACETAMIDE DEACETYLASE"/>
    <property type="match status" value="1"/>
</dbReference>
<evidence type="ECO:0000259" key="2">
    <source>
        <dbReference type="Pfam" id="PF07859"/>
    </source>
</evidence>
<dbReference type="Gene3D" id="3.40.50.1820">
    <property type="entry name" value="alpha/beta hydrolase"/>
    <property type="match status" value="1"/>
</dbReference>